<proteinExistence type="inferred from homology"/>
<protein>
    <submittedName>
        <fullName evidence="3">SDR family NAD(P)-dependent oxidoreductase</fullName>
    </submittedName>
</protein>
<evidence type="ECO:0000256" key="1">
    <source>
        <dbReference type="ARBA" id="ARBA00006484"/>
    </source>
</evidence>
<dbReference type="NCBIfam" id="NF009466">
    <property type="entry name" value="PRK12826.1-2"/>
    <property type="match status" value="1"/>
</dbReference>
<dbReference type="InterPro" id="IPR002347">
    <property type="entry name" value="SDR_fam"/>
</dbReference>
<organism evidence="3 4">
    <name type="scientific">Auritidibacter ignavus</name>
    <dbReference type="NCBI Taxonomy" id="678932"/>
    <lineage>
        <taxon>Bacteria</taxon>
        <taxon>Bacillati</taxon>
        <taxon>Actinomycetota</taxon>
        <taxon>Actinomycetes</taxon>
        <taxon>Micrococcales</taxon>
        <taxon>Micrococcaceae</taxon>
        <taxon>Auritidibacter</taxon>
    </lineage>
</organism>
<dbReference type="PANTHER" id="PTHR24321">
    <property type="entry name" value="DEHYDROGENASES, SHORT CHAIN"/>
    <property type="match status" value="1"/>
</dbReference>
<gene>
    <name evidence="3" type="ORF">QDX21_13265</name>
</gene>
<dbReference type="Gene3D" id="3.40.50.720">
    <property type="entry name" value="NAD(P)-binding Rossmann-like Domain"/>
    <property type="match status" value="1"/>
</dbReference>
<dbReference type="PRINTS" id="PR00081">
    <property type="entry name" value="GDHRDH"/>
</dbReference>
<name>A0AAJ6AIB2_9MICC</name>
<dbReference type="AlphaFoldDB" id="A0AAJ6AIB2"/>
<accession>A0AAJ6AIB2</accession>
<dbReference type="CDD" id="cd05233">
    <property type="entry name" value="SDR_c"/>
    <property type="match status" value="1"/>
</dbReference>
<dbReference type="PROSITE" id="PS00061">
    <property type="entry name" value="ADH_SHORT"/>
    <property type="match status" value="1"/>
</dbReference>
<evidence type="ECO:0000256" key="2">
    <source>
        <dbReference type="ARBA" id="ARBA00023002"/>
    </source>
</evidence>
<dbReference type="GO" id="GO:0016491">
    <property type="term" value="F:oxidoreductase activity"/>
    <property type="evidence" value="ECO:0007669"/>
    <property type="project" value="UniProtKB-KW"/>
</dbReference>
<dbReference type="InterPro" id="IPR020904">
    <property type="entry name" value="Sc_DH/Rdtase_CS"/>
</dbReference>
<dbReference type="SUPFAM" id="SSF51735">
    <property type="entry name" value="NAD(P)-binding Rossmann-fold domains"/>
    <property type="match status" value="1"/>
</dbReference>
<dbReference type="RefSeq" id="WP_110100207.1">
    <property type="nucleotide sequence ID" value="NZ_CP122561.1"/>
</dbReference>
<dbReference type="InterPro" id="IPR036291">
    <property type="entry name" value="NAD(P)-bd_dom_sf"/>
</dbReference>
<dbReference type="Proteomes" id="UP001224674">
    <property type="component" value="Chromosome"/>
</dbReference>
<dbReference type="EMBL" id="CP122566">
    <property type="protein sequence ID" value="WGH93232.1"/>
    <property type="molecule type" value="Genomic_DNA"/>
</dbReference>
<dbReference type="NCBIfam" id="NF005559">
    <property type="entry name" value="PRK07231.1"/>
    <property type="match status" value="1"/>
</dbReference>
<dbReference type="FunFam" id="3.40.50.720:FF:000084">
    <property type="entry name" value="Short-chain dehydrogenase reductase"/>
    <property type="match status" value="1"/>
</dbReference>
<comment type="similarity">
    <text evidence="1">Belongs to the short-chain dehydrogenases/reductases (SDR) family.</text>
</comment>
<sequence>MAENLLDFTGKTALITGGATGIGRATARVFGQQGANVVVADVASEAEETVDLIIQDGGTATFVETDVTDSDSVKNAVATAVNTYGGLDVAFNNAGVSAPDASVPDMDEEAFDKVSAVNLKGVFLALKHEVGYMKDNGGGAIVNTASIAGLIGNYNMSPYVASKHGVIGLTKATALEFADQNVRVNAVAPGLVATPMTQEWLDDPETRDKVIGDTPIGRAAEPEEIGQVALYLASPLASFVTGTVLPVDGGQTAQ</sequence>
<reference evidence="3 4" key="1">
    <citation type="submission" date="2023-03" db="EMBL/GenBank/DDBJ databases">
        <title>Complete genome sequences of several Auritidibacter ignavus strains isolated from ear infections.</title>
        <authorList>
            <person name="Baehr T."/>
            <person name="Baumhoegger A.M."/>
        </authorList>
    </citation>
    <scope>NUCLEOTIDE SEQUENCE [LARGE SCALE GENOMIC DNA]</scope>
    <source>
        <strain evidence="3 4">BABAE-6</strain>
    </source>
</reference>
<dbReference type="PRINTS" id="PR00080">
    <property type="entry name" value="SDRFAMILY"/>
</dbReference>
<keyword evidence="2" id="KW-0560">Oxidoreductase</keyword>
<evidence type="ECO:0000313" key="3">
    <source>
        <dbReference type="EMBL" id="WGH93232.1"/>
    </source>
</evidence>
<evidence type="ECO:0000313" key="4">
    <source>
        <dbReference type="Proteomes" id="UP001224674"/>
    </source>
</evidence>
<keyword evidence="4" id="KW-1185">Reference proteome</keyword>
<dbReference type="PANTHER" id="PTHR24321:SF8">
    <property type="entry name" value="ESTRADIOL 17-BETA-DEHYDROGENASE 8-RELATED"/>
    <property type="match status" value="1"/>
</dbReference>
<dbReference type="Pfam" id="PF13561">
    <property type="entry name" value="adh_short_C2"/>
    <property type="match status" value="1"/>
</dbReference>